<protein>
    <submittedName>
        <fullName evidence="1">Uncharacterized protein</fullName>
    </submittedName>
</protein>
<dbReference type="EMBL" id="LAZR01067937">
    <property type="protein sequence ID" value="KKK50596.1"/>
    <property type="molecule type" value="Genomic_DNA"/>
</dbReference>
<dbReference type="Pfam" id="PF12843">
    <property type="entry name" value="QSregVF_b"/>
    <property type="match status" value="1"/>
</dbReference>
<sequence length="140" mass="16143">MEVANNVTGHTIKEISAHSGNSKLIVTSKDSLKTAVFELRGAECEKCGSEEDLELYQVRTTKWGTITPADYVVKCEVCATKRADADAQYDRDDWFVPFGKWKDYRISECPTGYLDWLRKQDWLRDPLRKRINIHMQQIGL</sequence>
<organism evidence="1">
    <name type="scientific">marine sediment metagenome</name>
    <dbReference type="NCBI Taxonomy" id="412755"/>
    <lineage>
        <taxon>unclassified sequences</taxon>
        <taxon>metagenomes</taxon>
        <taxon>ecological metagenomes</taxon>
    </lineage>
</organism>
<gene>
    <name evidence="1" type="ORF">LCGC14_3123430</name>
</gene>
<dbReference type="InterPro" id="IPR024530">
    <property type="entry name" value="QSregVF_b"/>
</dbReference>
<comment type="caution">
    <text evidence="1">The sequence shown here is derived from an EMBL/GenBank/DDBJ whole genome shotgun (WGS) entry which is preliminary data.</text>
</comment>
<dbReference type="AlphaFoldDB" id="A0A0F8YRE9"/>
<reference evidence="1" key="1">
    <citation type="journal article" date="2015" name="Nature">
        <title>Complex archaea that bridge the gap between prokaryotes and eukaryotes.</title>
        <authorList>
            <person name="Spang A."/>
            <person name="Saw J.H."/>
            <person name="Jorgensen S.L."/>
            <person name="Zaremba-Niedzwiedzka K."/>
            <person name="Martijn J."/>
            <person name="Lind A.E."/>
            <person name="van Eijk R."/>
            <person name="Schleper C."/>
            <person name="Guy L."/>
            <person name="Ettema T.J."/>
        </authorList>
    </citation>
    <scope>NUCLEOTIDE SEQUENCE</scope>
</reference>
<accession>A0A0F8YRE9</accession>
<evidence type="ECO:0000313" key="1">
    <source>
        <dbReference type="EMBL" id="KKK50596.1"/>
    </source>
</evidence>
<proteinExistence type="predicted"/>
<name>A0A0F8YRE9_9ZZZZ</name>